<proteinExistence type="inferred from homology"/>
<dbReference type="InterPro" id="IPR001640">
    <property type="entry name" value="Lgt"/>
</dbReference>
<evidence type="ECO:0000256" key="4">
    <source>
        <dbReference type="ARBA" id="ARBA00022692"/>
    </source>
</evidence>
<keyword evidence="3 8" id="KW-0808">Transferase</keyword>
<name>A0A9D9DHG1_9FIRM</name>
<feature type="transmembrane region" description="Helical" evidence="7">
    <location>
        <begin position="185"/>
        <end position="202"/>
    </location>
</feature>
<reference evidence="8" key="2">
    <citation type="journal article" date="2021" name="PeerJ">
        <title>Extensive microbial diversity within the chicken gut microbiome revealed by metagenomics and culture.</title>
        <authorList>
            <person name="Gilroy R."/>
            <person name="Ravi A."/>
            <person name="Getino M."/>
            <person name="Pursley I."/>
            <person name="Horton D.L."/>
            <person name="Alikhan N.F."/>
            <person name="Baker D."/>
            <person name="Gharbi K."/>
            <person name="Hall N."/>
            <person name="Watson M."/>
            <person name="Adriaenssens E.M."/>
            <person name="Foster-Nyarko E."/>
            <person name="Jarju S."/>
            <person name="Secka A."/>
            <person name="Antonio M."/>
            <person name="Oren A."/>
            <person name="Chaudhuri R.R."/>
            <person name="La Ragione R."/>
            <person name="Hildebrand F."/>
            <person name="Pallen M.J."/>
        </authorList>
    </citation>
    <scope>NUCLEOTIDE SEQUENCE</scope>
    <source>
        <strain evidence="8">17113</strain>
    </source>
</reference>
<dbReference type="EMBL" id="JADINA010000030">
    <property type="protein sequence ID" value="MBO8426601.1"/>
    <property type="molecule type" value="Genomic_DNA"/>
</dbReference>
<keyword evidence="4 7" id="KW-0812">Transmembrane</keyword>
<feature type="transmembrane region" description="Helical" evidence="7">
    <location>
        <begin position="222"/>
        <end position="240"/>
    </location>
</feature>
<evidence type="ECO:0000256" key="5">
    <source>
        <dbReference type="ARBA" id="ARBA00022989"/>
    </source>
</evidence>
<accession>A0A9D9DHG1</accession>
<dbReference type="PANTHER" id="PTHR30589">
    <property type="entry name" value="PROLIPOPROTEIN DIACYLGLYCERYL TRANSFERASE"/>
    <property type="match status" value="1"/>
</dbReference>
<evidence type="ECO:0000256" key="3">
    <source>
        <dbReference type="ARBA" id="ARBA00022679"/>
    </source>
</evidence>
<reference evidence="8" key="1">
    <citation type="submission" date="2020-10" db="EMBL/GenBank/DDBJ databases">
        <authorList>
            <person name="Gilroy R."/>
        </authorList>
    </citation>
    <scope>NUCLEOTIDE SEQUENCE</scope>
    <source>
        <strain evidence="8">17113</strain>
    </source>
</reference>
<feature type="transmembrane region" description="Helical" evidence="7">
    <location>
        <begin position="162"/>
        <end position="180"/>
    </location>
</feature>
<comment type="caution">
    <text evidence="8">The sequence shown here is derived from an EMBL/GenBank/DDBJ whole genome shotgun (WGS) entry which is preliminary data.</text>
</comment>
<evidence type="ECO:0000256" key="2">
    <source>
        <dbReference type="ARBA" id="ARBA00022475"/>
    </source>
</evidence>
<evidence type="ECO:0000256" key="7">
    <source>
        <dbReference type="SAM" id="Phobius"/>
    </source>
</evidence>
<dbReference type="Proteomes" id="UP000823634">
    <property type="component" value="Unassembled WGS sequence"/>
</dbReference>
<dbReference type="GO" id="GO:0042158">
    <property type="term" value="P:lipoprotein biosynthetic process"/>
    <property type="evidence" value="ECO:0007669"/>
    <property type="project" value="InterPro"/>
</dbReference>
<dbReference type="GO" id="GO:0005886">
    <property type="term" value="C:plasma membrane"/>
    <property type="evidence" value="ECO:0007669"/>
    <property type="project" value="InterPro"/>
</dbReference>
<evidence type="ECO:0000313" key="9">
    <source>
        <dbReference type="Proteomes" id="UP000823634"/>
    </source>
</evidence>
<evidence type="ECO:0000256" key="1">
    <source>
        <dbReference type="ARBA" id="ARBA00007150"/>
    </source>
</evidence>
<feature type="transmembrane region" description="Helical" evidence="7">
    <location>
        <begin position="41"/>
        <end position="61"/>
    </location>
</feature>
<keyword evidence="2" id="KW-1003">Cell membrane</keyword>
<evidence type="ECO:0000313" key="8">
    <source>
        <dbReference type="EMBL" id="MBO8426601.1"/>
    </source>
</evidence>
<gene>
    <name evidence="8" type="ORF">IAC61_04700</name>
</gene>
<evidence type="ECO:0000256" key="6">
    <source>
        <dbReference type="ARBA" id="ARBA00023136"/>
    </source>
</evidence>
<dbReference type="AlphaFoldDB" id="A0A9D9DHG1"/>
<dbReference type="GO" id="GO:0008961">
    <property type="term" value="F:phosphatidylglycerol-prolipoprotein diacylglyceryl transferase activity"/>
    <property type="evidence" value="ECO:0007669"/>
    <property type="project" value="InterPro"/>
</dbReference>
<comment type="similarity">
    <text evidence="1">Belongs to the Lgt family.</text>
</comment>
<feature type="transmembrane region" description="Helical" evidence="7">
    <location>
        <begin position="112"/>
        <end position="135"/>
    </location>
</feature>
<organism evidence="8 9">
    <name type="scientific">Candidatus Alloenteromonas pullistercoris</name>
    <dbReference type="NCBI Taxonomy" id="2840785"/>
    <lineage>
        <taxon>Bacteria</taxon>
        <taxon>Bacillati</taxon>
        <taxon>Bacillota</taxon>
        <taxon>Bacillota incertae sedis</taxon>
        <taxon>Candidatus Alloenteromonas</taxon>
    </lineage>
</organism>
<dbReference type="PANTHER" id="PTHR30589:SF0">
    <property type="entry name" value="PHOSPHATIDYLGLYCEROL--PROLIPOPROTEIN DIACYLGLYCERYL TRANSFERASE"/>
    <property type="match status" value="1"/>
</dbReference>
<feature type="transmembrane region" description="Helical" evidence="7">
    <location>
        <begin position="81"/>
        <end position="100"/>
    </location>
</feature>
<protein>
    <submittedName>
        <fullName evidence="8">Prolipoprotein diacylglyceryl transferase</fullName>
    </submittedName>
</protein>
<feature type="transmembrane region" description="Helical" evidence="7">
    <location>
        <begin position="6"/>
        <end position="29"/>
    </location>
</feature>
<dbReference type="Pfam" id="PF01790">
    <property type="entry name" value="LGT"/>
    <property type="match status" value="1"/>
</dbReference>
<keyword evidence="6 7" id="KW-0472">Membrane</keyword>
<keyword evidence="5 7" id="KW-1133">Transmembrane helix</keyword>
<sequence length="254" mass="28277">MCPRIWIFDSYGLFIALGVIAAILLFEYYGHAQKVKRLTRSITEVLAVAAALLGFLGAWLFQNLYDYIASPATFSFSSKMTFFGGLLTGCAFFLPFYFLFIKRKDEAGFKAIFPIATACISVCHAFGRIGCFMAGCCYGKETNSYIGIAFPGMEQKVIPTNLLEAVFLFLLTAALILLAFKAKGLYPLIGYCLGYGAWRFAIEFFRDDPRGEFVPGLSPSQFWAIALFAVGLVLLSIELINRHNRSRATCPQRK</sequence>